<dbReference type="InterPro" id="IPR023774">
    <property type="entry name" value="Put_metal_dep_hydrolase_YfiT"/>
</dbReference>
<dbReference type="GO" id="GO:0016787">
    <property type="term" value="F:hydrolase activity"/>
    <property type="evidence" value="ECO:0007669"/>
    <property type="project" value="UniProtKB-KW"/>
</dbReference>
<sequence>MEETLEKLRYPVGKFDWSKEISEAVRNESIKKIAEFPDRIRDAVGPLDEDQLDTPYRPEGWTVRQVVHHVADSHMNAYIRFKLALTEDKPVIKPYAEAEWAKLVDSKLDPSVSIHLLYGIHHRWVTIMEDMNETQWDLGFTHPEHNRWMVLNKVVAMYAWHCEHHLGHVTGLIEREGWL</sequence>
<accession>A0A9D7SX35</accession>
<evidence type="ECO:0000256" key="2">
    <source>
        <dbReference type="ARBA" id="ARBA00022723"/>
    </source>
</evidence>
<reference evidence="6 7" key="1">
    <citation type="submission" date="2020-10" db="EMBL/GenBank/DDBJ databases">
        <title>Connecting structure to function with the recovery of over 1000 high-quality activated sludge metagenome-assembled genomes encoding full-length rRNA genes using long-read sequencing.</title>
        <authorList>
            <person name="Singleton C.M."/>
            <person name="Petriglieri F."/>
            <person name="Kristensen J.M."/>
            <person name="Kirkegaard R.H."/>
            <person name="Michaelsen T.Y."/>
            <person name="Andersen M.H."/>
            <person name="Karst S.M."/>
            <person name="Dueholm M.S."/>
            <person name="Nielsen P.H."/>
            <person name="Albertsen M."/>
        </authorList>
    </citation>
    <scope>NUCLEOTIDE SEQUENCE [LARGE SCALE GENOMIC DNA]</scope>
    <source>
        <strain evidence="6">Ribe_18-Q3-R11-54_MAXAC.273</strain>
    </source>
</reference>
<dbReference type="InterPro" id="IPR024775">
    <property type="entry name" value="DinB-like"/>
</dbReference>
<evidence type="ECO:0000313" key="7">
    <source>
        <dbReference type="Proteomes" id="UP000808337"/>
    </source>
</evidence>
<dbReference type="HAMAP" id="MF_01256">
    <property type="entry name" value="YfiT_hydrol"/>
    <property type="match status" value="1"/>
</dbReference>
<proteinExistence type="inferred from homology"/>
<keyword evidence="3 6" id="KW-0378">Hydrolase</keyword>
<name>A0A9D7SX35_9BACT</name>
<dbReference type="EMBL" id="JADKGY010000021">
    <property type="protein sequence ID" value="MBK9983588.1"/>
    <property type="molecule type" value="Genomic_DNA"/>
</dbReference>
<evidence type="ECO:0000259" key="5">
    <source>
        <dbReference type="Pfam" id="PF12867"/>
    </source>
</evidence>
<protein>
    <submittedName>
        <fullName evidence="6">Metal-dependent hydrolase</fullName>
    </submittedName>
</protein>
<keyword evidence="1" id="KW-0963">Cytoplasm</keyword>
<evidence type="ECO:0000256" key="1">
    <source>
        <dbReference type="ARBA" id="ARBA00022490"/>
    </source>
</evidence>
<organism evidence="6 7">
    <name type="scientific">Candidatus Opimibacter skivensis</name>
    <dbReference type="NCBI Taxonomy" id="2982028"/>
    <lineage>
        <taxon>Bacteria</taxon>
        <taxon>Pseudomonadati</taxon>
        <taxon>Bacteroidota</taxon>
        <taxon>Saprospiria</taxon>
        <taxon>Saprospirales</taxon>
        <taxon>Saprospiraceae</taxon>
        <taxon>Candidatus Opimibacter</taxon>
    </lineage>
</organism>
<dbReference type="Pfam" id="PF12867">
    <property type="entry name" value="DinB_2"/>
    <property type="match status" value="1"/>
</dbReference>
<dbReference type="Proteomes" id="UP000808337">
    <property type="component" value="Unassembled WGS sequence"/>
</dbReference>
<dbReference type="Gene3D" id="1.20.120.450">
    <property type="entry name" value="dinb family like domain"/>
    <property type="match status" value="1"/>
</dbReference>
<dbReference type="InterPro" id="IPR034660">
    <property type="entry name" value="DinB/YfiT-like"/>
</dbReference>
<evidence type="ECO:0000313" key="6">
    <source>
        <dbReference type="EMBL" id="MBK9983588.1"/>
    </source>
</evidence>
<keyword evidence="2" id="KW-0479">Metal-binding</keyword>
<dbReference type="AlphaFoldDB" id="A0A9D7SX35"/>
<dbReference type="NCBIfam" id="NF009807">
    <property type="entry name" value="PRK13291.1"/>
    <property type="match status" value="1"/>
</dbReference>
<gene>
    <name evidence="6" type="ORF">IPP15_14610</name>
</gene>
<evidence type="ECO:0000256" key="4">
    <source>
        <dbReference type="ARBA" id="ARBA00022833"/>
    </source>
</evidence>
<keyword evidence="4" id="KW-0862">Zinc</keyword>
<feature type="domain" description="DinB-like" evidence="5">
    <location>
        <begin position="37"/>
        <end position="168"/>
    </location>
</feature>
<dbReference type="SUPFAM" id="SSF109854">
    <property type="entry name" value="DinB/YfiT-like putative metalloenzymes"/>
    <property type="match status" value="1"/>
</dbReference>
<evidence type="ECO:0000256" key="3">
    <source>
        <dbReference type="ARBA" id="ARBA00022801"/>
    </source>
</evidence>
<comment type="caution">
    <text evidence="6">The sequence shown here is derived from an EMBL/GenBank/DDBJ whole genome shotgun (WGS) entry which is preliminary data.</text>
</comment>
<dbReference type="GO" id="GO:0046872">
    <property type="term" value="F:metal ion binding"/>
    <property type="evidence" value="ECO:0007669"/>
    <property type="project" value="UniProtKB-KW"/>
</dbReference>